<sequence length="81" mass="9019">MGLDPAKDATNLEKHGLSLAFGNKIFGYDNHLILSSIRQEDGEERYKVISLHPNMVGSQGCSSLKFGIPKIRAANRCFLIW</sequence>
<geneLocation type="plasmid" evidence="1">
    <name>pZZM401</name>
</geneLocation>
<reference evidence="1" key="1">
    <citation type="submission" date="2010-01" db="EMBL/GenBank/DDBJ databases">
        <title>Complete sequence of plasmid1 of Zymomonas mobilis subsp. mobilis ZM4.</title>
        <authorList>
            <consortium name="US DOE Joint Genome Institute"/>
            <person name="Lucas S."/>
            <person name="Copeland A."/>
            <person name="Lapidus A."/>
            <person name="Glavina del Rio T."/>
            <person name="Tice H."/>
            <person name="Bruce D."/>
            <person name="Goodwin L."/>
            <person name="Pitluck S."/>
            <person name="Balakireva M."/>
            <person name="Brettin T."/>
            <person name="Detter J.C."/>
            <person name="Han C."/>
            <person name="Larimer F."/>
            <person name="Land M."/>
            <person name="Hauser L."/>
            <person name="Kyrpides N."/>
            <person name="Mikhailova N."/>
            <person name="Pappas K."/>
        </authorList>
    </citation>
    <scope>NUCLEOTIDE SEQUENCE [LARGE SCALE GENOMIC DNA]</scope>
    <source>
        <strain evidence="1">ZM4</strain>
        <plasmid evidence="1">pZZM401</plasmid>
    </source>
</reference>
<name>A0A806CIL7_ZYMMO</name>
<gene>
    <name evidence="1" type="ORF">ZZM4_0041</name>
</gene>
<keyword evidence="1" id="KW-0614">Plasmid</keyword>
<protein>
    <submittedName>
        <fullName evidence="1">Uncharacterized protein</fullName>
    </submittedName>
</protein>
<dbReference type="RefSeq" id="WP_012954707.1">
    <property type="nucleotide sequence ID" value="NC_013784.1"/>
</dbReference>
<proteinExistence type="predicted"/>
<dbReference type="InterPro" id="IPR038573">
    <property type="entry name" value="BrnT_sf"/>
</dbReference>
<organism evidence="1">
    <name type="scientific">Zymomonas mobilis subsp. mobilis (strain ATCC 31821 / ZM4 / CP4)</name>
    <dbReference type="NCBI Taxonomy" id="264203"/>
    <lineage>
        <taxon>Bacteria</taxon>
        <taxon>Pseudomonadati</taxon>
        <taxon>Pseudomonadota</taxon>
        <taxon>Alphaproteobacteria</taxon>
        <taxon>Sphingomonadales</taxon>
        <taxon>Zymomonadaceae</taxon>
        <taxon>Zymomonas</taxon>
    </lineage>
</organism>
<dbReference type="EMBL" id="CP001881">
    <property type="protein sequence ID" value="ADC33817.1"/>
    <property type="molecule type" value="Genomic_DNA"/>
</dbReference>
<evidence type="ECO:0000313" key="1">
    <source>
        <dbReference type="EMBL" id="ADC33817.1"/>
    </source>
</evidence>
<dbReference type="Gene3D" id="3.10.450.530">
    <property type="entry name" value="Ribonuclease toxin, BrnT, of type II toxin-antitoxin system"/>
    <property type="match status" value="1"/>
</dbReference>
<accession>A0A806CIL7</accession>
<dbReference type="AlphaFoldDB" id="A0A806CIL7"/>